<dbReference type="SUPFAM" id="SSF55729">
    <property type="entry name" value="Acyl-CoA N-acyltransferases (Nat)"/>
    <property type="match status" value="1"/>
</dbReference>
<dbReference type="Pfam" id="PF13302">
    <property type="entry name" value="Acetyltransf_3"/>
    <property type="match status" value="1"/>
</dbReference>
<dbReference type="InterPro" id="IPR016181">
    <property type="entry name" value="Acyl_CoA_acyltransferase"/>
</dbReference>
<evidence type="ECO:0000259" key="1">
    <source>
        <dbReference type="Pfam" id="PF13302"/>
    </source>
</evidence>
<dbReference type="PANTHER" id="PTHR43792">
    <property type="entry name" value="GNAT FAMILY, PUTATIVE (AFU_ORTHOLOGUE AFUA_3G00765)-RELATED-RELATED"/>
    <property type="match status" value="1"/>
</dbReference>
<keyword evidence="3" id="KW-1185">Reference proteome</keyword>
<sequence>MADPNFYIETPRLILSHMNPTLDTHCDFFLELSNTPEVRAGNGGLALTLADREAARTNISENNRHIQSTGYGRYFISLKPSSLSSADTPTPVPEQLETFTKIGSLSIKVRLPDGPTLPDIGFALLTPFAGQGYVTEAAKGLLTYFQQVRGQTKFLGYCDPANAKSMAVFKRLGWRDHGGRGIKGLAAGRIVNGNVWSFGVESGLEEFGL</sequence>
<dbReference type="OrthoDB" id="630895at2759"/>
<protein>
    <recommendedName>
        <fullName evidence="1">N-acetyltransferase domain-containing protein</fullName>
    </recommendedName>
</protein>
<dbReference type="STRING" id="97972.A0A2V1DTN1"/>
<accession>A0A2V1DTN1</accession>
<gene>
    <name evidence="2" type="ORF">DM02DRAFT_613587</name>
</gene>
<reference evidence="2 3" key="1">
    <citation type="journal article" date="2018" name="Sci. Rep.">
        <title>Comparative genomics provides insights into the lifestyle and reveals functional heterogeneity of dark septate endophytic fungi.</title>
        <authorList>
            <person name="Knapp D.G."/>
            <person name="Nemeth J.B."/>
            <person name="Barry K."/>
            <person name="Hainaut M."/>
            <person name="Henrissat B."/>
            <person name="Johnson J."/>
            <person name="Kuo A."/>
            <person name="Lim J.H.P."/>
            <person name="Lipzen A."/>
            <person name="Nolan M."/>
            <person name="Ohm R.A."/>
            <person name="Tamas L."/>
            <person name="Grigoriev I.V."/>
            <person name="Spatafora J.W."/>
            <person name="Nagy L.G."/>
            <person name="Kovacs G.M."/>
        </authorList>
    </citation>
    <scope>NUCLEOTIDE SEQUENCE [LARGE SCALE GENOMIC DNA]</scope>
    <source>
        <strain evidence="2 3">DSE2036</strain>
    </source>
</reference>
<dbReference type="PANTHER" id="PTHR43792:SF16">
    <property type="entry name" value="N-ACETYLTRANSFERASE DOMAIN-CONTAINING PROTEIN"/>
    <property type="match status" value="1"/>
</dbReference>
<feature type="domain" description="N-acetyltransferase" evidence="1">
    <location>
        <begin position="12"/>
        <end position="174"/>
    </location>
</feature>
<dbReference type="AlphaFoldDB" id="A0A2V1DTN1"/>
<dbReference type="InterPro" id="IPR000182">
    <property type="entry name" value="GNAT_dom"/>
</dbReference>
<name>A0A2V1DTN1_9PLEO</name>
<evidence type="ECO:0000313" key="2">
    <source>
        <dbReference type="EMBL" id="PVI01557.1"/>
    </source>
</evidence>
<dbReference type="EMBL" id="KZ805356">
    <property type="protein sequence ID" value="PVI01557.1"/>
    <property type="molecule type" value="Genomic_DNA"/>
</dbReference>
<proteinExistence type="predicted"/>
<dbReference type="Proteomes" id="UP000244855">
    <property type="component" value="Unassembled WGS sequence"/>
</dbReference>
<dbReference type="Gene3D" id="3.40.630.30">
    <property type="match status" value="1"/>
</dbReference>
<dbReference type="GO" id="GO:0016747">
    <property type="term" value="F:acyltransferase activity, transferring groups other than amino-acyl groups"/>
    <property type="evidence" value="ECO:0007669"/>
    <property type="project" value="InterPro"/>
</dbReference>
<dbReference type="InterPro" id="IPR051531">
    <property type="entry name" value="N-acetyltransferase"/>
</dbReference>
<organism evidence="2 3">
    <name type="scientific">Periconia macrospinosa</name>
    <dbReference type="NCBI Taxonomy" id="97972"/>
    <lineage>
        <taxon>Eukaryota</taxon>
        <taxon>Fungi</taxon>
        <taxon>Dikarya</taxon>
        <taxon>Ascomycota</taxon>
        <taxon>Pezizomycotina</taxon>
        <taxon>Dothideomycetes</taxon>
        <taxon>Pleosporomycetidae</taxon>
        <taxon>Pleosporales</taxon>
        <taxon>Massarineae</taxon>
        <taxon>Periconiaceae</taxon>
        <taxon>Periconia</taxon>
    </lineage>
</organism>
<evidence type="ECO:0000313" key="3">
    <source>
        <dbReference type="Proteomes" id="UP000244855"/>
    </source>
</evidence>